<keyword evidence="9" id="KW-1185">Reference proteome</keyword>
<reference evidence="8" key="2">
    <citation type="submission" date="2025-08" db="UniProtKB">
        <authorList>
            <consortium name="Ensembl"/>
        </authorList>
    </citation>
    <scope>IDENTIFICATION</scope>
</reference>
<feature type="chain" id="PRO_5025454687" description="Noggin" evidence="7">
    <location>
        <begin position="24"/>
        <end position="208"/>
    </location>
</feature>
<evidence type="ECO:0000313" key="9">
    <source>
        <dbReference type="Proteomes" id="UP000472264"/>
    </source>
</evidence>
<keyword evidence="3" id="KW-0217">Developmental protein</keyword>
<keyword evidence="6" id="KW-0891">Chondrogenesis</keyword>
<comment type="subcellular location">
    <subcellularLocation>
        <location evidence="1">Secreted</location>
    </subcellularLocation>
</comment>
<sequence length="208" mass="23658">MSSFVHLCWISVSVFLYGVETFALNISTQNQLPNVTVAQEEEDRGWESLFLQLRASLPSFSQPIRPYTLLTTTEHYQYLFSLELRKAAARHRRKLETQAAGIDFGSLSSDVASSVRSWLVSSATCELDYQWMDLGPAFWPRWLRQTDCEASDGTKSCSFPIGMKCARAQTTHINILAWHCMEIRDGTIKCLWRQVPYPVVTACNCSCK</sequence>
<evidence type="ECO:0000256" key="3">
    <source>
        <dbReference type="ARBA" id="ARBA00022473"/>
    </source>
</evidence>
<dbReference type="GO" id="GO:0005615">
    <property type="term" value="C:extracellular space"/>
    <property type="evidence" value="ECO:0007669"/>
    <property type="project" value="TreeGrafter"/>
</dbReference>
<comment type="similarity">
    <text evidence="2">Belongs to the noggin family.</text>
</comment>
<evidence type="ECO:0000256" key="6">
    <source>
        <dbReference type="ARBA" id="ARBA00023188"/>
    </source>
</evidence>
<evidence type="ECO:0000256" key="7">
    <source>
        <dbReference type="SAM" id="SignalP"/>
    </source>
</evidence>
<dbReference type="InterPro" id="IPR029034">
    <property type="entry name" value="Cystine-knot_cytokine"/>
</dbReference>
<reference evidence="8" key="1">
    <citation type="submission" date="2021-04" db="EMBL/GenBank/DDBJ databases">
        <authorList>
            <consortium name="Wellcome Sanger Institute Data Sharing"/>
        </authorList>
    </citation>
    <scope>NUCLEOTIDE SEQUENCE [LARGE SCALE GENOMIC DNA]</scope>
</reference>
<keyword evidence="5 7" id="KW-0732">Signal</keyword>
<dbReference type="InParanoid" id="A0A665UDC8"/>
<evidence type="ECO:0000256" key="4">
    <source>
        <dbReference type="ARBA" id="ARBA00022525"/>
    </source>
</evidence>
<name>A0A665UDC8_ECHNA</name>
<evidence type="ECO:0000313" key="8">
    <source>
        <dbReference type="Ensembl" id="ENSENLP00000017266.1"/>
    </source>
</evidence>
<dbReference type="GO" id="GO:0051216">
    <property type="term" value="P:cartilage development"/>
    <property type="evidence" value="ECO:0007669"/>
    <property type="project" value="UniProtKB-KW"/>
</dbReference>
<accession>A0A665UDC8</accession>
<evidence type="ECO:0000256" key="1">
    <source>
        <dbReference type="ARBA" id="ARBA00004613"/>
    </source>
</evidence>
<proteinExistence type="inferred from homology"/>
<dbReference type="Ensembl" id="ENSENLT00000017895.1">
    <property type="protein sequence ID" value="ENSENLP00000017266.1"/>
    <property type="gene ID" value="ENSENLG00000007932.1"/>
</dbReference>
<dbReference type="GO" id="GO:0001649">
    <property type="term" value="P:osteoblast differentiation"/>
    <property type="evidence" value="ECO:0007669"/>
    <property type="project" value="TreeGrafter"/>
</dbReference>
<dbReference type="AlphaFoldDB" id="A0A665UDC8"/>
<evidence type="ECO:0000256" key="2">
    <source>
        <dbReference type="ARBA" id="ARBA00007480"/>
    </source>
</evidence>
<dbReference type="OMA" id="CEHTEIE"/>
<feature type="signal peptide" evidence="7">
    <location>
        <begin position="1"/>
        <end position="23"/>
    </location>
</feature>
<dbReference type="PANTHER" id="PTHR10494">
    <property type="entry name" value="BONE MORPHOGENETIC PROTEIN INHIBITOR, NOGGIN"/>
    <property type="match status" value="1"/>
</dbReference>
<dbReference type="GO" id="GO:0030514">
    <property type="term" value="P:negative regulation of BMP signaling pathway"/>
    <property type="evidence" value="ECO:0007669"/>
    <property type="project" value="InterPro"/>
</dbReference>
<dbReference type="SUPFAM" id="SSF57501">
    <property type="entry name" value="Cystine-knot cytokines"/>
    <property type="match status" value="1"/>
</dbReference>
<keyword evidence="4" id="KW-0964">Secreted</keyword>
<reference evidence="8" key="3">
    <citation type="submission" date="2025-09" db="UniProtKB">
        <authorList>
            <consortium name="Ensembl"/>
        </authorList>
    </citation>
    <scope>IDENTIFICATION</scope>
</reference>
<dbReference type="Gene3D" id="2.10.90.10">
    <property type="entry name" value="Cystine-knot cytokines"/>
    <property type="match status" value="1"/>
</dbReference>
<dbReference type="Proteomes" id="UP000472264">
    <property type="component" value="Chromosome 1"/>
</dbReference>
<evidence type="ECO:0008006" key="10">
    <source>
        <dbReference type="Google" id="ProtNLM"/>
    </source>
</evidence>
<dbReference type="InterPro" id="IPR008717">
    <property type="entry name" value="Noggin"/>
</dbReference>
<dbReference type="GO" id="GO:0009953">
    <property type="term" value="P:dorsal/ventral pattern formation"/>
    <property type="evidence" value="ECO:0007669"/>
    <property type="project" value="TreeGrafter"/>
</dbReference>
<organism evidence="8 9">
    <name type="scientific">Echeneis naucrates</name>
    <name type="common">Live sharksucker</name>
    <dbReference type="NCBI Taxonomy" id="173247"/>
    <lineage>
        <taxon>Eukaryota</taxon>
        <taxon>Metazoa</taxon>
        <taxon>Chordata</taxon>
        <taxon>Craniata</taxon>
        <taxon>Vertebrata</taxon>
        <taxon>Euteleostomi</taxon>
        <taxon>Actinopterygii</taxon>
        <taxon>Neopterygii</taxon>
        <taxon>Teleostei</taxon>
        <taxon>Neoteleostei</taxon>
        <taxon>Acanthomorphata</taxon>
        <taxon>Carangaria</taxon>
        <taxon>Carangiformes</taxon>
        <taxon>Echeneidae</taxon>
        <taxon>Echeneis</taxon>
    </lineage>
</organism>
<dbReference type="GO" id="GO:0045596">
    <property type="term" value="P:negative regulation of cell differentiation"/>
    <property type="evidence" value="ECO:0007669"/>
    <property type="project" value="InterPro"/>
</dbReference>
<evidence type="ECO:0000256" key="5">
    <source>
        <dbReference type="ARBA" id="ARBA00022729"/>
    </source>
</evidence>
<dbReference type="PANTHER" id="PTHR10494:SF6">
    <property type="entry name" value="NOGGIN"/>
    <property type="match status" value="1"/>
</dbReference>
<dbReference type="Pfam" id="PF05806">
    <property type="entry name" value="Noggin"/>
    <property type="match status" value="1"/>
</dbReference>
<protein>
    <recommendedName>
        <fullName evidence="10">Noggin</fullName>
    </recommendedName>
</protein>